<accession>A0ABU3BXY6</accession>
<proteinExistence type="predicted"/>
<name>A0ABU3BXY6_9GAMM</name>
<dbReference type="Proteomes" id="UP001251857">
    <property type="component" value="Unassembled WGS sequence"/>
</dbReference>
<dbReference type="SMART" id="SM00260">
    <property type="entry name" value="CheW"/>
    <property type="match status" value="1"/>
</dbReference>
<sequence length="171" mass="18621">MAESDRALYGQLMPLASTWLLLPKAGLAEVLGMEAVALETEGPAWLLGFADWREQRLPVLSLEALLGEPMPARTRRTRVAVINSLGTHLDAGLFMIVLQGKPQLTLLNPAALRPAPMREDDDEVILARTRLANTEALIPDLEAIERRLAEAVGDVEDQHLAATDWEPGGVS</sequence>
<dbReference type="RefSeq" id="WP_311651940.1">
    <property type="nucleotide sequence ID" value="NZ_JAVRIB010000003.1"/>
</dbReference>
<evidence type="ECO:0000313" key="3">
    <source>
        <dbReference type="Proteomes" id="UP001251857"/>
    </source>
</evidence>
<comment type="caution">
    <text evidence="2">The sequence shown here is derived from an EMBL/GenBank/DDBJ whole genome shotgun (WGS) entry which is preliminary data.</text>
</comment>
<feature type="domain" description="CheW-like" evidence="1">
    <location>
        <begin position="7"/>
        <end position="150"/>
    </location>
</feature>
<reference evidence="2 3" key="1">
    <citation type="submission" date="2023-09" db="EMBL/GenBank/DDBJ databases">
        <authorList>
            <person name="Rey-Velasco X."/>
        </authorList>
    </citation>
    <scope>NUCLEOTIDE SEQUENCE [LARGE SCALE GENOMIC DNA]</scope>
    <source>
        <strain evidence="2 3">W335</strain>
    </source>
</reference>
<dbReference type="EMBL" id="JAVRIB010000003">
    <property type="protein sequence ID" value="MDT0634185.1"/>
    <property type="molecule type" value="Genomic_DNA"/>
</dbReference>
<evidence type="ECO:0000313" key="2">
    <source>
        <dbReference type="EMBL" id="MDT0634185.1"/>
    </source>
</evidence>
<dbReference type="Gene3D" id="2.40.50.180">
    <property type="entry name" value="CheA-289, Domain 4"/>
    <property type="match status" value="1"/>
</dbReference>
<dbReference type="InterPro" id="IPR002545">
    <property type="entry name" value="CheW-lke_dom"/>
</dbReference>
<keyword evidence="3" id="KW-1185">Reference proteome</keyword>
<dbReference type="SUPFAM" id="SSF50341">
    <property type="entry name" value="CheW-like"/>
    <property type="match status" value="1"/>
</dbReference>
<organism evidence="2 3">
    <name type="scientific">Spectribacter hydrogenoxidans</name>
    <dbReference type="NCBI Taxonomy" id="3075608"/>
    <lineage>
        <taxon>Bacteria</taxon>
        <taxon>Pseudomonadati</taxon>
        <taxon>Pseudomonadota</taxon>
        <taxon>Gammaproteobacteria</taxon>
        <taxon>Salinisphaerales</taxon>
        <taxon>Salinisphaeraceae</taxon>
        <taxon>Spectribacter</taxon>
    </lineage>
</organism>
<protein>
    <submittedName>
        <fullName evidence="2">Chemotaxis protein CheW</fullName>
    </submittedName>
</protein>
<dbReference type="Pfam" id="PF01584">
    <property type="entry name" value="CheW"/>
    <property type="match status" value="1"/>
</dbReference>
<gene>
    <name evidence="2" type="ORF">RM532_04375</name>
</gene>
<dbReference type="PROSITE" id="PS50851">
    <property type="entry name" value="CHEW"/>
    <property type="match status" value="1"/>
</dbReference>
<evidence type="ECO:0000259" key="1">
    <source>
        <dbReference type="PROSITE" id="PS50851"/>
    </source>
</evidence>
<dbReference type="InterPro" id="IPR036061">
    <property type="entry name" value="CheW-like_dom_sf"/>
</dbReference>